<dbReference type="EMBL" id="AZAJ01000001">
    <property type="protein sequence ID" value="ETA68270.1"/>
    <property type="molecule type" value="Genomic_DNA"/>
</dbReference>
<protein>
    <submittedName>
        <fullName evidence="2">Uncharacterized protein</fullName>
    </submittedName>
</protein>
<keyword evidence="1" id="KW-0812">Transmembrane</keyword>
<dbReference type="InterPro" id="IPR055690">
    <property type="entry name" value="DUF7266"/>
</dbReference>
<dbReference type="Pfam" id="PF23928">
    <property type="entry name" value="DUF7266"/>
    <property type="match status" value="1"/>
</dbReference>
<accession>W9DRS0</accession>
<dbReference type="STRING" id="1090322.MettiDRAFT_1728"/>
<organism evidence="2 3">
    <name type="scientific">Methanolobus tindarius DSM 2278</name>
    <dbReference type="NCBI Taxonomy" id="1090322"/>
    <lineage>
        <taxon>Archaea</taxon>
        <taxon>Methanobacteriati</taxon>
        <taxon>Methanobacteriota</taxon>
        <taxon>Stenosarchaea group</taxon>
        <taxon>Methanomicrobia</taxon>
        <taxon>Methanosarcinales</taxon>
        <taxon>Methanosarcinaceae</taxon>
        <taxon>Methanolobus</taxon>
    </lineage>
</organism>
<gene>
    <name evidence="2" type="ORF">MettiDRAFT_1728</name>
</gene>
<evidence type="ECO:0000313" key="3">
    <source>
        <dbReference type="Proteomes" id="UP000019483"/>
    </source>
</evidence>
<dbReference type="AlphaFoldDB" id="W9DRS0"/>
<reference evidence="2 3" key="1">
    <citation type="submission" date="2013-08" db="EMBL/GenBank/DDBJ databases">
        <authorList>
            <consortium name="DOE Joint Genome Institute"/>
            <person name="Eisen J."/>
            <person name="Huntemann M."/>
            <person name="Han J."/>
            <person name="Chen A."/>
            <person name="Kyrpides N."/>
            <person name="Mavromatis K."/>
            <person name="Markowitz V."/>
            <person name="Palaniappan K."/>
            <person name="Ivanova N."/>
            <person name="Schaumberg A."/>
            <person name="Pati A."/>
            <person name="Liolios K."/>
            <person name="Nordberg H.P."/>
            <person name="Cantor M.N."/>
            <person name="Hua S.X."/>
            <person name="Woyke T."/>
        </authorList>
    </citation>
    <scope>NUCLEOTIDE SEQUENCE [LARGE SCALE GENOMIC DNA]</scope>
    <source>
        <strain evidence="2 3">DSM 2278</strain>
    </source>
</reference>
<dbReference type="Proteomes" id="UP000019483">
    <property type="component" value="Unassembled WGS sequence"/>
</dbReference>
<dbReference type="OrthoDB" id="118020at2157"/>
<proteinExistence type="predicted"/>
<comment type="caution">
    <text evidence="2">The sequence shown here is derived from an EMBL/GenBank/DDBJ whole genome shotgun (WGS) entry which is preliminary data.</text>
</comment>
<dbReference type="RefSeq" id="WP_023845405.1">
    <property type="nucleotide sequence ID" value="NZ_AZAJ01000001.1"/>
</dbReference>
<keyword evidence="1" id="KW-0472">Membrane</keyword>
<name>W9DRS0_METTI</name>
<keyword evidence="1" id="KW-1133">Transmembrane helix</keyword>
<sequence>MKKRITDDENAVSISVGTVLMLSITVITLVVVIGSFYTMMDRHEHAVTRDQFEIHGNDMALQISNIDTAVQITNNYGGKAENISYQFSLPPTIARHQYSIELSNSTREIIFRSQSGPGTEVKVTYVTSTTGVASNKIYSGQDYFELYYDANSNLIGIR</sequence>
<evidence type="ECO:0000256" key="1">
    <source>
        <dbReference type="SAM" id="Phobius"/>
    </source>
</evidence>
<keyword evidence="3" id="KW-1185">Reference proteome</keyword>
<feature type="transmembrane region" description="Helical" evidence="1">
    <location>
        <begin position="12"/>
        <end position="37"/>
    </location>
</feature>
<evidence type="ECO:0000313" key="2">
    <source>
        <dbReference type="EMBL" id="ETA68270.1"/>
    </source>
</evidence>